<feature type="compositionally biased region" description="Basic and acidic residues" evidence="3">
    <location>
        <begin position="248"/>
        <end position="260"/>
    </location>
</feature>
<name>A0A7N0TET5_KALFE</name>
<evidence type="ECO:0000313" key="4">
    <source>
        <dbReference type="EnsemblPlants" id="Kaladp0035s0019.3.v1.1"/>
    </source>
</evidence>
<dbReference type="PANTHER" id="PTHR10460">
    <property type="entry name" value="ABL INTERACTOR FAMILY MEMBER"/>
    <property type="match status" value="1"/>
</dbReference>
<dbReference type="Proteomes" id="UP000594263">
    <property type="component" value="Unplaced"/>
</dbReference>
<accession>A0A7N0TET5</accession>
<feature type="region of interest" description="Disordered" evidence="3">
    <location>
        <begin position="231"/>
        <end position="286"/>
    </location>
</feature>
<feature type="compositionally biased region" description="Polar residues" evidence="3">
    <location>
        <begin position="187"/>
        <end position="197"/>
    </location>
</feature>
<dbReference type="OMA" id="EDTTHTH"/>
<comment type="function">
    <text evidence="2">Involved in regulation of actin and microtubule organization. Part of a WAVE complex that activates the Arp2/3 complex.</text>
</comment>
<proteinExistence type="inferred from homology"/>
<dbReference type="Gramene" id="Kaladp0035s0019.1.v1.1">
    <property type="protein sequence ID" value="Kaladp0035s0019.1.v1.1"/>
    <property type="gene ID" value="Kaladp0035s0019.v1.1"/>
</dbReference>
<dbReference type="InterPro" id="IPR028457">
    <property type="entry name" value="ABI"/>
</dbReference>
<evidence type="ECO:0000256" key="3">
    <source>
        <dbReference type="SAM" id="MobiDB-lite"/>
    </source>
</evidence>
<sequence length="311" mass="35004">MAQEATNYDEIFMHQSLIFSDSLKDLKNLRTQLYSAAEYFEDSYTNGGQKQLVIDTLKDYAVKALVNTVDHLGSVTTKVNELVDSKVEEVSESEIMVSVIEQRLRTCQNYSDRQGVSQQSLVIETPKYHKRYILPAGQTMYGANHTISSPRERTLAAKGVHLQSQNAIRATITGSSVSMTRKPAASSGPSDVPKSQQPKILSFSKTMPKNQSEKRALSPQRYPLLRSESLYFRPSTPNPVRPSLSKGIAEKQRYPSEPRKSVSMLLNRDGANHSGKDLEPHPSKSKRLFKSLLSRRKSKKDESLNTFLDEY</sequence>
<dbReference type="EnsemblPlants" id="Kaladp0035s0019.3.v1.1">
    <property type="protein sequence ID" value="Kaladp0035s0019.3.v1.1"/>
    <property type="gene ID" value="Kaladp0035s0019.v1.1"/>
</dbReference>
<keyword evidence="5" id="KW-1185">Reference proteome</keyword>
<dbReference type="AlphaFoldDB" id="A0A7N0TET5"/>
<comment type="similarity">
    <text evidence="1">Belongs to the ABI family.</text>
</comment>
<reference evidence="4" key="1">
    <citation type="submission" date="2021-01" db="UniProtKB">
        <authorList>
            <consortium name="EnsemblPlants"/>
        </authorList>
    </citation>
    <scope>IDENTIFICATION</scope>
</reference>
<dbReference type="PANTHER" id="PTHR10460:SF10">
    <property type="entry name" value="PROTEIN ABIL3"/>
    <property type="match status" value="1"/>
</dbReference>
<feature type="compositionally biased region" description="Basic and acidic residues" evidence="3">
    <location>
        <begin position="270"/>
        <end position="282"/>
    </location>
</feature>
<dbReference type="Gramene" id="Kaladp0035s0019.3.v1.1">
    <property type="protein sequence ID" value="Kaladp0035s0019.3.v1.1"/>
    <property type="gene ID" value="Kaladp0035s0019.v1.1"/>
</dbReference>
<feature type="region of interest" description="Disordered" evidence="3">
    <location>
        <begin position="171"/>
        <end position="197"/>
    </location>
</feature>
<evidence type="ECO:0000313" key="5">
    <source>
        <dbReference type="Proteomes" id="UP000594263"/>
    </source>
</evidence>
<dbReference type="Gene3D" id="6.10.140.1620">
    <property type="match status" value="1"/>
</dbReference>
<organism evidence="4 5">
    <name type="scientific">Kalanchoe fedtschenkoi</name>
    <name type="common">Lavender scallops</name>
    <name type="synonym">South American air plant</name>
    <dbReference type="NCBI Taxonomy" id="63787"/>
    <lineage>
        <taxon>Eukaryota</taxon>
        <taxon>Viridiplantae</taxon>
        <taxon>Streptophyta</taxon>
        <taxon>Embryophyta</taxon>
        <taxon>Tracheophyta</taxon>
        <taxon>Spermatophyta</taxon>
        <taxon>Magnoliopsida</taxon>
        <taxon>eudicotyledons</taxon>
        <taxon>Gunneridae</taxon>
        <taxon>Pentapetalae</taxon>
        <taxon>Saxifragales</taxon>
        <taxon>Crassulaceae</taxon>
        <taxon>Kalanchoe</taxon>
    </lineage>
</organism>
<evidence type="ECO:0000256" key="2">
    <source>
        <dbReference type="ARBA" id="ARBA00025223"/>
    </source>
</evidence>
<evidence type="ECO:0000256" key="1">
    <source>
        <dbReference type="ARBA" id="ARBA00010020"/>
    </source>
</evidence>
<dbReference type="EnsemblPlants" id="Kaladp0035s0019.1.v1.1">
    <property type="protein sequence ID" value="Kaladp0035s0019.1.v1.1"/>
    <property type="gene ID" value="Kaladp0035s0019.v1.1"/>
</dbReference>
<protein>
    <submittedName>
        <fullName evidence="4">Uncharacterized protein</fullName>
    </submittedName>
</protein>